<evidence type="ECO:0000256" key="1">
    <source>
        <dbReference type="SAM" id="MobiDB-lite"/>
    </source>
</evidence>
<feature type="compositionally biased region" description="Basic and acidic residues" evidence="1">
    <location>
        <begin position="1037"/>
        <end position="1047"/>
    </location>
</feature>
<sequence>MDFYAMKRKKLQKLCMKHGIRANLKNVEMAERLTLLLKDGEKPVTEVQSVEKNLEATEIVIDSVDSREVKKVKFSPDNETFYFVATDKDSDSDCDYNPKKKSVGKRKSIGKKGSTKQQIPVVQNAIEHEVEEIKETPVCVTRSRAQEMALGDAEPIFLPLPQPKKVITGTENVAGKGVKPVQVQKQCKETVLQKRKGLARDDTRKRTRNQDSSEVVPSVETTVENEVVPKPPLRRSRRKTTLFSSTAAEEELGICEAIETVKLAREPVNRKSSNATERRRRSRQNACKKVPAETGIEMDGLMKEMQEPSLLKESSLVVCESLNRSPVLQMGKELERDVTRKRPRNSLQFSTESVLCAEINSPLQEEPKTDVGLGVLEAAGNENDADSCCNKGAVEKSINKRKGSSKKRESAAKDQPFSLAESAVYSDIEKTTDISSHVNGNELLESVINHMESVTVEPVVNHLECDTVEHSIFNDSTVGDMIDPSCLSYDRKDTDQENLVEQNPAESPDKLSSEVSLSFTSVLDVESLTNQLECEGKTSNSLVFNEGSETEELLIVRTINRKRGVLDDHLADSVIANVYEDQKSKVLVQVDVDSKKLAKTGIETVEEMHLDRIFPSNTTLIPSNSSPLKKVGNHLQAQSACMTEVPDETTSSWNAEMICNHDRTEEVVPSDNESLKALDTSQTIPTGAEEVVHPDSHNTDGQVADVKLPDGVLDIFGTGTISVVLKSDGDAQNLSACGLSCMTTNDEYEQGKKLKVQCLHLYEGVEGMLLGSNNHNLSFDEVIVVNDHIVEPTVNSNHECAMDTAKEEIELGYPRFFVEKLSDENQRKSSKDLNIVVSADSEVRLRASQSALQLDHMNSGDHDIVELTVKSNHECAMDTAKEEIESASPGFFVEKLLAEHQRKSSKDSNIAVFADSEVKVRASQSTLQLDHMNSGDPDLRDEVASVGDINALYKVGNASMNDNIKTLHGSTENRMMGIKADMEDDVTPTENNNIGDCLIGGDLYGLDDCSNDDKNDAKKREITDEDRALEEDEENKEEATSKGHSKELFDVHKGDLYGLDDCSKDDEYDAKKNEITEQEREDEENKEEATSKEHTEKLLEVRTADPYELDDCSKDDKNDAREKEIIDEDRAFEEDEENKGEATLKEHTVELFHVQKGVAEQDAAEYSDGPVEVNLTKEKGENAMDAGDNKEILENDDRPAEEPIMEVHERLNEQDIVSAMIQEYEDSEKDRNGYLEVKNFSISSHEAKLSETVHIAASGFADLGDLVAQNMISSSVEEKCRETGGAKNNVACGMKSDRMELGKSSVASLGVSHLVANQMSSELDNCSSAATSDSISRDDKTAERIAYAYPYAWKMGEESSSKDISSAGHENNNDVADIICIGGMEGDHAITDAFGSDHEKRYLPVQEDNELGMLEGVSGLKVDEGLVTGDSMEPSMLKPEMGVDSPVTASTFEKEALVSEFASPFFNSFGMKRLFKDNQTSGVKKSDQDMSEGKSKSEYIEDVKTGKASTGNSQVVVGELRDREHKVIEEVVALKSPQEMGNHCHIASAVMDIDVHIPSFRDDSTEVEHCADNSCAKPETCSGGAIARVFNLGRRDLHTGVSDRDSLIPRTPKTLINTSDMKENFNSRKSEQFTKITAAKPLQNRRALEDLQNK</sequence>
<accession>A0AAW1Y6H9</accession>
<feature type="region of interest" description="Disordered" evidence="1">
    <location>
        <begin position="1012"/>
        <end position="1047"/>
    </location>
</feature>
<feature type="compositionally biased region" description="Basic and acidic residues" evidence="1">
    <location>
        <begin position="1484"/>
        <end position="1505"/>
    </location>
</feature>
<feature type="compositionally biased region" description="Low complexity" evidence="1">
    <location>
        <begin position="212"/>
        <end position="228"/>
    </location>
</feature>
<organism evidence="2 3">
    <name type="scientific">Rubus argutus</name>
    <name type="common">Southern blackberry</name>
    <dbReference type="NCBI Taxonomy" id="59490"/>
    <lineage>
        <taxon>Eukaryota</taxon>
        <taxon>Viridiplantae</taxon>
        <taxon>Streptophyta</taxon>
        <taxon>Embryophyta</taxon>
        <taxon>Tracheophyta</taxon>
        <taxon>Spermatophyta</taxon>
        <taxon>Magnoliopsida</taxon>
        <taxon>eudicotyledons</taxon>
        <taxon>Gunneridae</taxon>
        <taxon>Pentapetalae</taxon>
        <taxon>rosids</taxon>
        <taxon>fabids</taxon>
        <taxon>Rosales</taxon>
        <taxon>Rosaceae</taxon>
        <taxon>Rosoideae</taxon>
        <taxon>Rosoideae incertae sedis</taxon>
        <taxon>Rubus</taxon>
    </lineage>
</organism>
<proteinExistence type="predicted"/>
<keyword evidence="3" id="KW-1185">Reference proteome</keyword>
<feature type="region of interest" description="Disordered" evidence="1">
    <location>
        <begin position="194"/>
        <end position="238"/>
    </location>
</feature>
<name>A0AAW1Y6H9_RUBAR</name>
<feature type="region of interest" description="Disordered" evidence="1">
    <location>
        <begin position="97"/>
        <end position="116"/>
    </location>
</feature>
<feature type="compositionally biased region" description="Acidic residues" evidence="1">
    <location>
        <begin position="1125"/>
        <end position="1138"/>
    </location>
</feature>
<feature type="region of interest" description="Disordered" evidence="1">
    <location>
        <begin position="1480"/>
        <end position="1505"/>
    </location>
</feature>
<gene>
    <name evidence="2" type="ORF">M0R45_009425</name>
</gene>
<evidence type="ECO:0000313" key="2">
    <source>
        <dbReference type="EMBL" id="KAK9943829.1"/>
    </source>
</evidence>
<feature type="region of interest" description="Disordered" evidence="1">
    <location>
        <begin position="269"/>
        <end position="288"/>
    </location>
</feature>
<protein>
    <submittedName>
        <fullName evidence="2">Uncharacterized protein</fullName>
    </submittedName>
</protein>
<dbReference type="Proteomes" id="UP001457282">
    <property type="component" value="Unassembled WGS sequence"/>
</dbReference>
<reference evidence="2 3" key="1">
    <citation type="journal article" date="2023" name="G3 (Bethesda)">
        <title>A chromosome-length genome assembly and annotation of blackberry (Rubus argutus, cv. 'Hillquist').</title>
        <authorList>
            <person name="Bruna T."/>
            <person name="Aryal R."/>
            <person name="Dudchenko O."/>
            <person name="Sargent D.J."/>
            <person name="Mead D."/>
            <person name="Buti M."/>
            <person name="Cavallini A."/>
            <person name="Hytonen T."/>
            <person name="Andres J."/>
            <person name="Pham M."/>
            <person name="Weisz D."/>
            <person name="Mascagni F."/>
            <person name="Usai G."/>
            <person name="Natali L."/>
            <person name="Bassil N."/>
            <person name="Fernandez G.E."/>
            <person name="Lomsadze A."/>
            <person name="Armour M."/>
            <person name="Olukolu B."/>
            <person name="Poorten T."/>
            <person name="Britton C."/>
            <person name="Davik J."/>
            <person name="Ashrafi H."/>
            <person name="Aiden E.L."/>
            <person name="Borodovsky M."/>
            <person name="Worthington M."/>
        </authorList>
    </citation>
    <scope>NUCLEOTIDE SEQUENCE [LARGE SCALE GENOMIC DNA]</scope>
    <source>
        <strain evidence="2">PI 553951</strain>
    </source>
</reference>
<evidence type="ECO:0000313" key="3">
    <source>
        <dbReference type="Proteomes" id="UP001457282"/>
    </source>
</evidence>
<dbReference type="EMBL" id="JBEDUW010000002">
    <property type="protein sequence ID" value="KAK9943829.1"/>
    <property type="molecule type" value="Genomic_DNA"/>
</dbReference>
<feature type="compositionally biased region" description="Basic residues" evidence="1">
    <location>
        <begin position="99"/>
        <end position="114"/>
    </location>
</feature>
<feature type="region of interest" description="Disordered" evidence="1">
    <location>
        <begin position="1074"/>
        <end position="1145"/>
    </location>
</feature>
<feature type="compositionally biased region" description="Basic and acidic residues" evidence="1">
    <location>
        <begin position="1087"/>
        <end position="1124"/>
    </location>
</feature>
<comment type="caution">
    <text evidence="2">The sequence shown here is derived from an EMBL/GenBank/DDBJ whole genome shotgun (WGS) entry which is preliminary data.</text>
</comment>
<feature type="compositionally biased region" description="Basic and acidic residues" evidence="1">
    <location>
        <begin position="1012"/>
        <end position="1026"/>
    </location>
</feature>
<feature type="compositionally biased region" description="Basic and acidic residues" evidence="1">
    <location>
        <begin position="194"/>
        <end position="211"/>
    </location>
</feature>
<feature type="compositionally biased region" description="Acidic residues" evidence="1">
    <location>
        <begin position="1027"/>
        <end position="1036"/>
    </location>
</feature>